<keyword evidence="2" id="KW-1185">Reference proteome</keyword>
<name>A0A1L9SBF3_9EURO</name>
<dbReference type="Proteomes" id="UP000184188">
    <property type="component" value="Unassembled WGS sequence"/>
</dbReference>
<organism evidence="1 2">
    <name type="scientific">Penicilliopsis zonata CBS 506.65</name>
    <dbReference type="NCBI Taxonomy" id="1073090"/>
    <lineage>
        <taxon>Eukaryota</taxon>
        <taxon>Fungi</taxon>
        <taxon>Dikarya</taxon>
        <taxon>Ascomycota</taxon>
        <taxon>Pezizomycotina</taxon>
        <taxon>Eurotiomycetes</taxon>
        <taxon>Eurotiomycetidae</taxon>
        <taxon>Eurotiales</taxon>
        <taxon>Aspergillaceae</taxon>
        <taxon>Penicilliopsis</taxon>
    </lineage>
</organism>
<protein>
    <submittedName>
        <fullName evidence="1">Uncharacterized protein</fullName>
    </submittedName>
</protein>
<reference evidence="2" key="1">
    <citation type="journal article" date="2017" name="Genome Biol.">
        <title>Comparative genomics reveals high biological diversity and specific adaptations in the industrially and medically important fungal genus Aspergillus.</title>
        <authorList>
            <person name="de Vries R.P."/>
            <person name="Riley R."/>
            <person name="Wiebenga A."/>
            <person name="Aguilar-Osorio G."/>
            <person name="Amillis S."/>
            <person name="Uchima C.A."/>
            <person name="Anderluh G."/>
            <person name="Asadollahi M."/>
            <person name="Askin M."/>
            <person name="Barry K."/>
            <person name="Battaglia E."/>
            <person name="Bayram O."/>
            <person name="Benocci T."/>
            <person name="Braus-Stromeyer S.A."/>
            <person name="Caldana C."/>
            <person name="Canovas D."/>
            <person name="Cerqueira G.C."/>
            <person name="Chen F."/>
            <person name="Chen W."/>
            <person name="Choi C."/>
            <person name="Clum A."/>
            <person name="Dos Santos R.A."/>
            <person name="Damasio A.R."/>
            <person name="Diallinas G."/>
            <person name="Emri T."/>
            <person name="Fekete E."/>
            <person name="Flipphi M."/>
            <person name="Freyberg S."/>
            <person name="Gallo A."/>
            <person name="Gournas C."/>
            <person name="Habgood R."/>
            <person name="Hainaut M."/>
            <person name="Harispe M.L."/>
            <person name="Henrissat B."/>
            <person name="Hilden K.S."/>
            <person name="Hope R."/>
            <person name="Hossain A."/>
            <person name="Karabika E."/>
            <person name="Karaffa L."/>
            <person name="Karanyi Z."/>
            <person name="Krasevec N."/>
            <person name="Kuo A."/>
            <person name="Kusch H."/>
            <person name="LaButti K."/>
            <person name="Lagendijk E.L."/>
            <person name="Lapidus A."/>
            <person name="Levasseur A."/>
            <person name="Lindquist E."/>
            <person name="Lipzen A."/>
            <person name="Logrieco A.F."/>
            <person name="MacCabe A."/>
            <person name="Maekelae M.R."/>
            <person name="Malavazi I."/>
            <person name="Melin P."/>
            <person name="Meyer V."/>
            <person name="Mielnichuk N."/>
            <person name="Miskei M."/>
            <person name="Molnar A.P."/>
            <person name="Mule G."/>
            <person name="Ngan C.Y."/>
            <person name="Orejas M."/>
            <person name="Orosz E."/>
            <person name="Ouedraogo J.P."/>
            <person name="Overkamp K.M."/>
            <person name="Park H.-S."/>
            <person name="Perrone G."/>
            <person name="Piumi F."/>
            <person name="Punt P.J."/>
            <person name="Ram A.F."/>
            <person name="Ramon A."/>
            <person name="Rauscher S."/>
            <person name="Record E."/>
            <person name="Riano-Pachon D.M."/>
            <person name="Robert V."/>
            <person name="Roehrig J."/>
            <person name="Ruller R."/>
            <person name="Salamov A."/>
            <person name="Salih N.S."/>
            <person name="Samson R.A."/>
            <person name="Sandor E."/>
            <person name="Sanguinetti M."/>
            <person name="Schuetze T."/>
            <person name="Sepcic K."/>
            <person name="Shelest E."/>
            <person name="Sherlock G."/>
            <person name="Sophianopoulou V."/>
            <person name="Squina F.M."/>
            <person name="Sun H."/>
            <person name="Susca A."/>
            <person name="Todd R.B."/>
            <person name="Tsang A."/>
            <person name="Unkles S.E."/>
            <person name="van de Wiele N."/>
            <person name="van Rossen-Uffink D."/>
            <person name="Oliveira J.V."/>
            <person name="Vesth T.C."/>
            <person name="Visser J."/>
            <person name="Yu J.-H."/>
            <person name="Zhou M."/>
            <person name="Andersen M.R."/>
            <person name="Archer D.B."/>
            <person name="Baker S.E."/>
            <person name="Benoit I."/>
            <person name="Brakhage A.A."/>
            <person name="Braus G.H."/>
            <person name="Fischer R."/>
            <person name="Frisvad J.C."/>
            <person name="Goldman G.H."/>
            <person name="Houbraken J."/>
            <person name="Oakley B."/>
            <person name="Pocsi I."/>
            <person name="Scazzocchio C."/>
            <person name="Seiboth B."/>
            <person name="vanKuyk P.A."/>
            <person name="Wortman J."/>
            <person name="Dyer P.S."/>
            <person name="Grigoriev I.V."/>
        </authorList>
    </citation>
    <scope>NUCLEOTIDE SEQUENCE [LARGE SCALE GENOMIC DNA]</scope>
    <source>
        <strain evidence="2">CBS 506.65</strain>
    </source>
</reference>
<evidence type="ECO:0000313" key="1">
    <source>
        <dbReference type="EMBL" id="OJJ44478.1"/>
    </source>
</evidence>
<dbReference type="GeneID" id="34613728"/>
<accession>A0A1L9SBF3</accession>
<dbReference type="OrthoDB" id="5401170at2759"/>
<dbReference type="VEuPathDB" id="FungiDB:ASPZODRAFT_18668"/>
<dbReference type="AlphaFoldDB" id="A0A1L9SBF3"/>
<gene>
    <name evidence="1" type="ORF">ASPZODRAFT_18668</name>
</gene>
<dbReference type="EMBL" id="KV878348">
    <property type="protein sequence ID" value="OJJ44478.1"/>
    <property type="molecule type" value="Genomic_DNA"/>
</dbReference>
<sequence>MSAPGDFDSLSGTAVTLDSVSPPQVWVLDEKLTEEYRKMSQGKVDRGGGPPFAAVKFTCHRASDPDQKGFMRLYIQIPVTGTLLAPAAVRAQQAVPQRTHGELEVLQNLADQQCEAVPPLLGTCQRQQGDEECVPGGYVNCVAWARVAGEPIDEPSFFTKHDRQYRDEVRRVFRQTYLKLAKCGWQPMLLELKKIIYDEDTQEIIISLCKHIAGFRDFDPLDPSQQFTDVIYASWGLANISPGPDWAQHSSDWEW</sequence>
<proteinExistence type="predicted"/>
<dbReference type="RefSeq" id="XP_022578988.1">
    <property type="nucleotide sequence ID" value="XM_022727264.1"/>
</dbReference>
<evidence type="ECO:0000313" key="2">
    <source>
        <dbReference type="Proteomes" id="UP000184188"/>
    </source>
</evidence>